<evidence type="ECO:0000313" key="4">
    <source>
        <dbReference type="EMBL" id="QJA83099.1"/>
    </source>
</evidence>
<organism evidence="2">
    <name type="scientific">viral metagenome</name>
    <dbReference type="NCBI Taxonomy" id="1070528"/>
    <lineage>
        <taxon>unclassified sequences</taxon>
        <taxon>metagenomes</taxon>
        <taxon>organismal metagenomes</taxon>
    </lineage>
</organism>
<reference evidence="2" key="1">
    <citation type="submission" date="2020-03" db="EMBL/GenBank/DDBJ databases">
        <title>The deep terrestrial virosphere.</title>
        <authorList>
            <person name="Holmfeldt K."/>
            <person name="Nilsson E."/>
            <person name="Simone D."/>
            <person name="Lopez-Fernandez M."/>
            <person name="Wu X."/>
            <person name="de Brujin I."/>
            <person name="Lundin D."/>
            <person name="Andersson A."/>
            <person name="Bertilsson S."/>
            <person name="Dopson M."/>
        </authorList>
    </citation>
    <scope>NUCLEOTIDE SEQUENCE</scope>
    <source>
        <strain evidence="4">MM415A00315</strain>
        <strain evidence="3">MM415B00552</strain>
        <strain evidence="2">TM448A00662</strain>
    </source>
</reference>
<gene>
    <name evidence="4" type="ORF">MM415A00315_0024</name>
    <name evidence="3" type="ORF">MM415B00552_0022</name>
    <name evidence="2" type="ORF">TM448A00662_0012</name>
</gene>
<dbReference type="EMBL" id="MT142503">
    <property type="protein sequence ID" value="QJA83099.1"/>
    <property type="molecule type" value="Genomic_DNA"/>
</dbReference>
<evidence type="ECO:0000313" key="3">
    <source>
        <dbReference type="EMBL" id="QJA64032.1"/>
    </source>
</evidence>
<proteinExistence type="predicted"/>
<feature type="region of interest" description="Disordered" evidence="1">
    <location>
        <begin position="192"/>
        <end position="242"/>
    </location>
</feature>
<feature type="compositionally biased region" description="Basic and acidic residues" evidence="1">
    <location>
        <begin position="34"/>
        <end position="49"/>
    </location>
</feature>
<name>A0A6H1ZJL8_9ZZZZ</name>
<sequence>MLTDKTQKEKDTTQEPEDVTPKETEPSPKPVEPAPKETPKTHTQEEVDRLVQLTKMESGRERKAIEVERDSLKKQLQAKETEITDIADEREKLQTQIDELSSDDPKKFDLVKKDRDLRERERQLKNERLALDEDKQKNAEKVSKAEKFEMEVLILEIVEDYENGDLDKLKSLCEILEAKSEEQIRRVAETLWTKKAAEPSKPATPPVKPYSGVTDGGVEDSSNLSPREKIDKGIEIAKQKKK</sequence>
<evidence type="ECO:0000256" key="1">
    <source>
        <dbReference type="SAM" id="MobiDB-lite"/>
    </source>
</evidence>
<accession>A0A6H1ZJL8</accession>
<dbReference type="AlphaFoldDB" id="A0A6H1ZJL8"/>
<evidence type="ECO:0008006" key="5">
    <source>
        <dbReference type="Google" id="ProtNLM"/>
    </source>
</evidence>
<feature type="compositionally biased region" description="Basic and acidic residues" evidence="1">
    <location>
        <begin position="1"/>
        <end position="26"/>
    </location>
</feature>
<feature type="compositionally biased region" description="Basic and acidic residues" evidence="1">
    <location>
        <begin position="226"/>
        <end position="242"/>
    </location>
</feature>
<feature type="region of interest" description="Disordered" evidence="1">
    <location>
        <begin position="1"/>
        <end position="66"/>
    </location>
</feature>
<dbReference type="EMBL" id="MT141511">
    <property type="protein sequence ID" value="QJA64032.1"/>
    <property type="molecule type" value="Genomic_DNA"/>
</dbReference>
<dbReference type="EMBL" id="MT144041">
    <property type="protein sequence ID" value="QJA47390.1"/>
    <property type="molecule type" value="Genomic_DNA"/>
</dbReference>
<feature type="compositionally biased region" description="Basic and acidic residues" evidence="1">
    <location>
        <begin position="57"/>
        <end position="66"/>
    </location>
</feature>
<protein>
    <recommendedName>
        <fullName evidence="5">Scaffolding protein</fullName>
    </recommendedName>
</protein>
<evidence type="ECO:0000313" key="2">
    <source>
        <dbReference type="EMBL" id="QJA47390.1"/>
    </source>
</evidence>